<dbReference type="EMBL" id="LHPG02000018">
    <property type="protein sequence ID" value="PRW32969.1"/>
    <property type="molecule type" value="Genomic_DNA"/>
</dbReference>
<feature type="compositionally biased region" description="Acidic residues" evidence="6">
    <location>
        <begin position="287"/>
        <end position="297"/>
    </location>
</feature>
<keyword evidence="9" id="KW-1185">Reference proteome</keyword>
<feature type="compositionally biased region" description="Low complexity" evidence="6">
    <location>
        <begin position="648"/>
        <end position="690"/>
    </location>
</feature>
<dbReference type="PANTHER" id="PTHR31194:SF189">
    <property type="entry name" value="AP2_ERF DOMAIN-CONTAINING PROTEIN"/>
    <property type="match status" value="1"/>
</dbReference>
<keyword evidence="4" id="KW-0804">Transcription</keyword>
<evidence type="ECO:0000256" key="5">
    <source>
        <dbReference type="ARBA" id="ARBA00023242"/>
    </source>
</evidence>
<feature type="domain" description="AP2/ERF" evidence="7">
    <location>
        <begin position="422"/>
        <end position="478"/>
    </location>
</feature>
<comment type="subcellular location">
    <subcellularLocation>
        <location evidence="1">Nucleus</location>
    </subcellularLocation>
</comment>
<keyword evidence="5" id="KW-0539">Nucleus</keyword>
<dbReference type="SMART" id="SM00380">
    <property type="entry name" value="AP2"/>
    <property type="match status" value="3"/>
</dbReference>
<feature type="compositionally biased region" description="Polar residues" evidence="6">
    <location>
        <begin position="977"/>
        <end position="986"/>
    </location>
</feature>
<dbReference type="SUPFAM" id="SSF54171">
    <property type="entry name" value="DNA-binding domain"/>
    <property type="match status" value="3"/>
</dbReference>
<evidence type="ECO:0000313" key="8">
    <source>
        <dbReference type="EMBL" id="PRW32969.1"/>
    </source>
</evidence>
<dbReference type="PANTHER" id="PTHR31194">
    <property type="entry name" value="SHN SHINE , DNA BINDING / TRANSCRIPTION FACTOR"/>
    <property type="match status" value="1"/>
</dbReference>
<dbReference type="Gene3D" id="3.30.730.10">
    <property type="entry name" value="AP2/ERF domain"/>
    <property type="match status" value="3"/>
</dbReference>
<feature type="region of interest" description="Disordered" evidence="6">
    <location>
        <begin position="254"/>
        <end position="313"/>
    </location>
</feature>
<feature type="compositionally biased region" description="Low complexity" evidence="6">
    <location>
        <begin position="940"/>
        <end position="955"/>
    </location>
</feature>
<dbReference type="Pfam" id="PF00847">
    <property type="entry name" value="AP2"/>
    <property type="match status" value="1"/>
</dbReference>
<dbReference type="GO" id="GO:0003677">
    <property type="term" value="F:DNA binding"/>
    <property type="evidence" value="ECO:0007669"/>
    <property type="project" value="UniProtKB-KW"/>
</dbReference>
<sequence>MQQRAHQLGNAELWEALQRQQAAHAAPGGFGAPLNGVPSMLAGGGAGGGMQPLPGFVLDASAGGQQPLMLSGKPMGYGGGAAGGISGLPNTLTSLPGMPYPSPSPPPAGQHGQPQLFGSAGPLGMQPPLPMQLGGGMGGGFTQNSGLGSQVSSAMALGGMGGSGLVPNHPSPTLQLSGHLPHGMGQQQVASQPLSLQQMQQMQMQGVQSMQGVQMQGMQGMQQMQQLQHMQAGGAPGPALGMAGLQLPPMPGIATQPLFKLEPDDPALPSSSHSVAVPLAVPGSPQSEDDGEGDGDGDGSPADCMGSGGLNKSRYRGVSYDRKKAKWRVQIKVAALGKSGVSVGYFDTEEAAARAYDRAAIGLLGRDNPNLQTNFDARDYTGETIPPLTGKTREEVKTTLKSERIKQQAPRRRFTSRQRTSRFMGVGSSNRKNQWQARILVHGRVTHLGYYETEEEAARVYDRVSLALHGDAAQTNFPASNYRPEDVAVYSGLDREDLQRALGVKPMDKSSKYRGVSKKKGKWEAKVMVNRRWAYRELFDSEEEAARAYDRALWRLKPKEAHSYVNFKDEVPPDVAGLVAEGGGGGHAPRHARHSSRGARLSSEEEEEEEAPSDGSEDLSEEEGSGGTPQRPSWAARGAARTARRPGLRGSVPAPARVASAPDLRAARQQSASPPAQQAQQAQQVQQVQQPSGPGFVALPGGGLQLQFGDSAGAPSGPLAALFGAPSPAAAPELAAPELQAAPLQLPGGVPSAGQPLLVRVGSETHLIPHQQQQPAAPPAGAAGAAGSTLGKRMSRIQSEPSFAFVKEEPSGSLGGDLGDLMNDRDLFKAFDLGPETGAPELAGSGAAGGGGASGVQGLGGLDLDTSELLDFIKDMPDGPTHHGGGGLGGGARGGGMFKSRSMGNLMDLSAPFFDEEDAALAAMEFARPRKMSKSMSTSQLAGMEAQQQQGAAGRPPLPPPNGSADKLGPLGKPIRRTNTFSSSLAVLQEHHTEGGRGGEELAPAPQGPGMGSGHGSGDDLVQRLLSPSPGLPHDDDPVASMLADL</sequence>
<feature type="region of interest" description="Disordered" evidence="6">
    <location>
        <begin position="408"/>
        <end position="428"/>
    </location>
</feature>
<evidence type="ECO:0000256" key="6">
    <source>
        <dbReference type="SAM" id="MobiDB-lite"/>
    </source>
</evidence>
<feature type="region of interest" description="Disordered" evidence="6">
    <location>
        <begin position="931"/>
        <end position="1046"/>
    </location>
</feature>
<dbReference type="STRING" id="3076.A0A2P6TFT7"/>
<feature type="compositionally biased region" description="Basic and acidic residues" evidence="6">
    <location>
        <begin position="989"/>
        <end position="1000"/>
    </location>
</feature>
<comment type="caution">
    <text evidence="8">The sequence shown here is derived from an EMBL/GenBank/DDBJ whole genome shotgun (WGS) entry which is preliminary data.</text>
</comment>
<feature type="compositionally biased region" description="Basic residues" evidence="6">
    <location>
        <begin position="409"/>
        <end position="420"/>
    </location>
</feature>
<evidence type="ECO:0000259" key="7">
    <source>
        <dbReference type="PROSITE" id="PS51032"/>
    </source>
</evidence>
<evidence type="ECO:0000313" key="9">
    <source>
        <dbReference type="Proteomes" id="UP000239899"/>
    </source>
</evidence>
<feature type="domain" description="AP2/ERF" evidence="7">
    <location>
        <begin position="512"/>
        <end position="568"/>
    </location>
</feature>
<organism evidence="8 9">
    <name type="scientific">Chlorella sorokiniana</name>
    <name type="common">Freshwater green alga</name>
    <dbReference type="NCBI Taxonomy" id="3076"/>
    <lineage>
        <taxon>Eukaryota</taxon>
        <taxon>Viridiplantae</taxon>
        <taxon>Chlorophyta</taxon>
        <taxon>core chlorophytes</taxon>
        <taxon>Trebouxiophyceae</taxon>
        <taxon>Chlorellales</taxon>
        <taxon>Chlorellaceae</taxon>
        <taxon>Chlorella clade</taxon>
        <taxon>Chlorella</taxon>
    </lineage>
</organism>
<dbReference type="GO" id="GO:0003700">
    <property type="term" value="F:DNA-binding transcription factor activity"/>
    <property type="evidence" value="ECO:0007669"/>
    <property type="project" value="InterPro"/>
</dbReference>
<accession>A0A2P6TFT7</accession>
<evidence type="ECO:0000256" key="3">
    <source>
        <dbReference type="ARBA" id="ARBA00023125"/>
    </source>
</evidence>
<name>A0A2P6TFT7_CHLSO</name>
<feature type="compositionally biased region" description="Low complexity" evidence="6">
    <location>
        <begin position="771"/>
        <end position="787"/>
    </location>
</feature>
<feature type="domain" description="AP2/ERF" evidence="7">
    <location>
        <begin position="314"/>
        <end position="376"/>
    </location>
</feature>
<dbReference type="InterPro" id="IPR016177">
    <property type="entry name" value="DNA-bd_dom_sf"/>
</dbReference>
<feature type="region of interest" description="Disordered" evidence="6">
    <location>
        <begin position="771"/>
        <end position="793"/>
    </location>
</feature>
<dbReference type="GO" id="GO:0005634">
    <property type="term" value="C:nucleus"/>
    <property type="evidence" value="ECO:0007669"/>
    <property type="project" value="UniProtKB-SubCell"/>
</dbReference>
<protein>
    <submittedName>
        <fullName evidence="8">AP2-like ethylene-responsive transcription factor TOE3</fullName>
    </submittedName>
</protein>
<feature type="region of interest" description="Disordered" evidence="6">
    <location>
        <begin position="576"/>
        <end position="702"/>
    </location>
</feature>
<evidence type="ECO:0000256" key="4">
    <source>
        <dbReference type="ARBA" id="ARBA00023163"/>
    </source>
</evidence>
<proteinExistence type="predicted"/>
<dbReference type="AlphaFoldDB" id="A0A2P6TFT7"/>
<evidence type="ECO:0000256" key="2">
    <source>
        <dbReference type="ARBA" id="ARBA00023015"/>
    </source>
</evidence>
<feature type="compositionally biased region" description="Acidic residues" evidence="6">
    <location>
        <begin position="604"/>
        <end position="624"/>
    </location>
</feature>
<dbReference type="InterPro" id="IPR050913">
    <property type="entry name" value="AP2/ERF_ERF"/>
</dbReference>
<reference evidence="8 9" key="1">
    <citation type="journal article" date="2018" name="Plant J.">
        <title>Genome sequences of Chlorella sorokiniana UTEX 1602 and Micractinium conductrix SAG 241.80: implications to maltose excretion by a green alga.</title>
        <authorList>
            <person name="Arriola M.B."/>
            <person name="Velmurugan N."/>
            <person name="Zhang Y."/>
            <person name="Plunkett M.H."/>
            <person name="Hondzo H."/>
            <person name="Barney B.M."/>
        </authorList>
    </citation>
    <scope>NUCLEOTIDE SEQUENCE [LARGE SCALE GENOMIC DNA]</scope>
    <source>
        <strain evidence="9">UTEX 1602</strain>
    </source>
</reference>
<dbReference type="OrthoDB" id="546813at2759"/>
<dbReference type="CDD" id="cd00018">
    <property type="entry name" value="AP2"/>
    <property type="match status" value="1"/>
</dbReference>
<keyword evidence="3" id="KW-0238">DNA-binding</keyword>
<dbReference type="InterPro" id="IPR036955">
    <property type="entry name" value="AP2/ERF_dom_sf"/>
</dbReference>
<feature type="compositionally biased region" description="Basic residues" evidence="6">
    <location>
        <begin position="588"/>
        <end position="597"/>
    </location>
</feature>
<dbReference type="InterPro" id="IPR001471">
    <property type="entry name" value="AP2/ERF_dom"/>
</dbReference>
<dbReference type="Proteomes" id="UP000239899">
    <property type="component" value="Unassembled WGS sequence"/>
</dbReference>
<dbReference type="PROSITE" id="PS51032">
    <property type="entry name" value="AP2_ERF"/>
    <property type="match status" value="3"/>
</dbReference>
<keyword evidence="2" id="KW-0805">Transcription regulation</keyword>
<gene>
    <name evidence="8" type="ORF">C2E21_8074</name>
</gene>
<evidence type="ECO:0000256" key="1">
    <source>
        <dbReference type="ARBA" id="ARBA00004123"/>
    </source>
</evidence>